<gene>
    <name evidence="1" type="ORF">LCGC14_2356410</name>
</gene>
<comment type="caution">
    <text evidence="1">The sequence shown here is derived from an EMBL/GenBank/DDBJ whole genome shotgun (WGS) entry which is preliminary data.</text>
</comment>
<reference evidence="1" key="1">
    <citation type="journal article" date="2015" name="Nature">
        <title>Complex archaea that bridge the gap between prokaryotes and eukaryotes.</title>
        <authorList>
            <person name="Spang A."/>
            <person name="Saw J.H."/>
            <person name="Jorgensen S.L."/>
            <person name="Zaremba-Niedzwiedzka K."/>
            <person name="Martijn J."/>
            <person name="Lind A.E."/>
            <person name="van Eijk R."/>
            <person name="Schleper C."/>
            <person name="Guy L."/>
            <person name="Ettema T.J."/>
        </authorList>
    </citation>
    <scope>NUCLEOTIDE SEQUENCE</scope>
</reference>
<name>A0A0F9F2R2_9ZZZZ</name>
<feature type="non-terminal residue" evidence="1">
    <location>
        <position position="362"/>
    </location>
</feature>
<organism evidence="1">
    <name type="scientific">marine sediment metagenome</name>
    <dbReference type="NCBI Taxonomy" id="412755"/>
    <lineage>
        <taxon>unclassified sequences</taxon>
        <taxon>metagenomes</taxon>
        <taxon>ecological metagenomes</taxon>
    </lineage>
</organism>
<proteinExistence type="predicted"/>
<evidence type="ECO:0000313" key="1">
    <source>
        <dbReference type="EMBL" id="KKL45367.1"/>
    </source>
</evidence>
<dbReference type="AlphaFoldDB" id="A0A0F9F2R2"/>
<dbReference type="EMBL" id="LAZR01034414">
    <property type="protein sequence ID" value="KKL45367.1"/>
    <property type="molecule type" value="Genomic_DNA"/>
</dbReference>
<accession>A0A0F9F2R2</accession>
<protein>
    <submittedName>
        <fullName evidence="1">Uncharacterized protein</fullName>
    </submittedName>
</protein>
<sequence length="362" mass="39657">MRITGAHWSGRSVRIVLTCWLAAALAASADAGLLEGFENSSRLRPSGEVVRVTGADAVTEGSSALKLSAGSGVTIRIPANAVSRVGWLKIDTFEPQQALACLELDLVGLIRRRGFVLPGKDILAMPLSLAARAHRGAWPPRPVDLKITNVGEHGVVVDNVRLVEPPPAPPDSVLLDFGPDGQVLWPGFEHAGLEARNVTWSGGAKIYALSPPFPDPLVGDFAGRYPGYKALESVRIKSDKGLGLAWIWVTHYSDRYSPPLEYLVKLNGKTVLRHRCSPAQMLSNQGLLIGKGEAWTPEWFQQQFSPRTISRLEHPLKRGANRLDLANCQLAAMVISPRARAEDARKYVEQLEADLKRYRRQF</sequence>